<organism evidence="1 2">
    <name type="scientific">Racocetra persica</name>
    <dbReference type="NCBI Taxonomy" id="160502"/>
    <lineage>
        <taxon>Eukaryota</taxon>
        <taxon>Fungi</taxon>
        <taxon>Fungi incertae sedis</taxon>
        <taxon>Mucoromycota</taxon>
        <taxon>Glomeromycotina</taxon>
        <taxon>Glomeromycetes</taxon>
        <taxon>Diversisporales</taxon>
        <taxon>Gigasporaceae</taxon>
        <taxon>Racocetra</taxon>
    </lineage>
</organism>
<accession>A0ACA9K9V3</accession>
<protein>
    <submittedName>
        <fullName evidence="1">6840_t:CDS:1</fullName>
    </submittedName>
</protein>
<sequence length="74" mass="8613">MLIKDNTFLPTDYTPLQAPFQAPVALFSSQSLLAMITSTICFPLQNNWTYRFLVFQLFLIPFNLYQVQSQYISL</sequence>
<gene>
    <name evidence="1" type="ORF">RPERSI_LOCUS167</name>
</gene>
<evidence type="ECO:0000313" key="1">
    <source>
        <dbReference type="EMBL" id="CAG8461265.1"/>
    </source>
</evidence>
<reference evidence="1" key="1">
    <citation type="submission" date="2021-06" db="EMBL/GenBank/DDBJ databases">
        <authorList>
            <person name="Kallberg Y."/>
            <person name="Tangrot J."/>
            <person name="Rosling A."/>
        </authorList>
    </citation>
    <scope>NUCLEOTIDE SEQUENCE</scope>
    <source>
        <strain evidence="1">MA461A</strain>
    </source>
</reference>
<proteinExistence type="predicted"/>
<keyword evidence="2" id="KW-1185">Reference proteome</keyword>
<name>A0ACA9K9V3_9GLOM</name>
<dbReference type="EMBL" id="CAJVQC010000120">
    <property type="protein sequence ID" value="CAG8461265.1"/>
    <property type="molecule type" value="Genomic_DNA"/>
</dbReference>
<dbReference type="Proteomes" id="UP000789920">
    <property type="component" value="Unassembled WGS sequence"/>
</dbReference>
<evidence type="ECO:0000313" key="2">
    <source>
        <dbReference type="Proteomes" id="UP000789920"/>
    </source>
</evidence>
<comment type="caution">
    <text evidence="1">The sequence shown here is derived from an EMBL/GenBank/DDBJ whole genome shotgun (WGS) entry which is preliminary data.</text>
</comment>